<comment type="caution">
    <text evidence="2">The sequence shown here is derived from an EMBL/GenBank/DDBJ whole genome shotgun (WGS) entry which is preliminary data.</text>
</comment>
<dbReference type="Proteomes" id="UP001487740">
    <property type="component" value="Unassembled WGS sequence"/>
</dbReference>
<name>A0AAW0TBU7_SCYPA</name>
<evidence type="ECO:0000313" key="3">
    <source>
        <dbReference type="Proteomes" id="UP001487740"/>
    </source>
</evidence>
<protein>
    <submittedName>
        <fullName evidence="2">Uncharacterized protein</fullName>
    </submittedName>
</protein>
<dbReference type="AlphaFoldDB" id="A0AAW0TBU7"/>
<feature type="region of interest" description="Disordered" evidence="1">
    <location>
        <begin position="1"/>
        <end position="24"/>
    </location>
</feature>
<dbReference type="EMBL" id="JARAKH010000034">
    <property type="protein sequence ID" value="KAK8384836.1"/>
    <property type="molecule type" value="Genomic_DNA"/>
</dbReference>
<proteinExistence type="predicted"/>
<reference evidence="2 3" key="1">
    <citation type="submission" date="2023-03" db="EMBL/GenBank/DDBJ databases">
        <title>High-quality genome of Scylla paramamosain provides insights in environmental adaptation.</title>
        <authorList>
            <person name="Zhang L."/>
        </authorList>
    </citation>
    <scope>NUCLEOTIDE SEQUENCE [LARGE SCALE GENOMIC DNA]</scope>
    <source>
        <strain evidence="2">LZ_2023a</strain>
        <tissue evidence="2">Muscle</tissue>
    </source>
</reference>
<evidence type="ECO:0000256" key="1">
    <source>
        <dbReference type="SAM" id="MobiDB-lite"/>
    </source>
</evidence>
<gene>
    <name evidence="2" type="ORF">O3P69_014417</name>
</gene>
<sequence>MLEGSEPQGDPVQPHPPKSTLHTGINESEVYCTVLALPHGGVFGRGGQRRARQFPVVEGGAPGPLIILRISTRHK</sequence>
<evidence type="ECO:0000313" key="2">
    <source>
        <dbReference type="EMBL" id="KAK8384836.1"/>
    </source>
</evidence>
<keyword evidence="3" id="KW-1185">Reference proteome</keyword>
<accession>A0AAW0TBU7</accession>
<organism evidence="2 3">
    <name type="scientific">Scylla paramamosain</name>
    <name type="common">Mud crab</name>
    <dbReference type="NCBI Taxonomy" id="85552"/>
    <lineage>
        <taxon>Eukaryota</taxon>
        <taxon>Metazoa</taxon>
        <taxon>Ecdysozoa</taxon>
        <taxon>Arthropoda</taxon>
        <taxon>Crustacea</taxon>
        <taxon>Multicrustacea</taxon>
        <taxon>Malacostraca</taxon>
        <taxon>Eumalacostraca</taxon>
        <taxon>Eucarida</taxon>
        <taxon>Decapoda</taxon>
        <taxon>Pleocyemata</taxon>
        <taxon>Brachyura</taxon>
        <taxon>Eubrachyura</taxon>
        <taxon>Portunoidea</taxon>
        <taxon>Portunidae</taxon>
        <taxon>Portuninae</taxon>
        <taxon>Scylla</taxon>
    </lineage>
</organism>